<evidence type="ECO:0000313" key="3">
    <source>
        <dbReference type="EMBL" id="CAL1699791.1"/>
    </source>
</evidence>
<protein>
    <submittedName>
        <fullName evidence="3">Uncharacterized protein</fullName>
    </submittedName>
</protein>
<dbReference type="Proteomes" id="UP001497453">
    <property type="component" value="Chromosome 11"/>
</dbReference>
<reference evidence="4" key="1">
    <citation type="submission" date="2024-04" db="EMBL/GenBank/DDBJ databases">
        <authorList>
            <person name="Shaw F."/>
            <person name="Minotto A."/>
        </authorList>
    </citation>
    <scope>NUCLEOTIDE SEQUENCE [LARGE SCALE GENOMIC DNA]</scope>
</reference>
<evidence type="ECO:0000256" key="1">
    <source>
        <dbReference type="SAM" id="Coils"/>
    </source>
</evidence>
<dbReference type="EMBL" id="OZ037954">
    <property type="protein sequence ID" value="CAL1699791.1"/>
    <property type="molecule type" value="Genomic_DNA"/>
</dbReference>
<gene>
    <name evidence="3" type="ORF">GFSPODELE1_LOCUS2852</name>
</gene>
<feature type="coiled-coil region" evidence="1">
    <location>
        <begin position="137"/>
        <end position="171"/>
    </location>
</feature>
<keyword evidence="1" id="KW-0175">Coiled coil</keyword>
<name>A0ABP1CVT5_9APHY</name>
<evidence type="ECO:0000313" key="4">
    <source>
        <dbReference type="Proteomes" id="UP001497453"/>
    </source>
</evidence>
<accession>A0ABP1CVT5</accession>
<keyword evidence="4" id="KW-1185">Reference proteome</keyword>
<feature type="region of interest" description="Disordered" evidence="2">
    <location>
        <begin position="262"/>
        <end position="296"/>
    </location>
</feature>
<sequence>MMMLVSRMAGRLTFESQPETGMASQYSDETVLTRYIHERRMCFHTEYGTVTTFLPPPGSNKCTTESLTTILEVREPEDVEGCSGGEGLVEAGSRPAHPQLPRVASAISSKAINIAQNSTTLSLDYLTAVNEQINKEQDILRKEVAAMHVKVQELQKQAQERQEMVDFAEVEIEKILQDHIQTERRLKIQTAELEACQRRMEIRLEEWEDYRRFLENDIDTLHEIIYNLRAQYEIARLTGEEYAYERTIRFLQSQLIRPIKEDVPSFPLRQTSPSTSPRKRSPSMRGFNTPPMTPPATPLKVSTTFMEMNAYKSSKLDDSTGLDLSSFGATERCKIPPRPSTPLPFGFSGDS</sequence>
<feature type="region of interest" description="Disordered" evidence="2">
    <location>
        <begin position="328"/>
        <end position="351"/>
    </location>
</feature>
<proteinExistence type="predicted"/>
<organism evidence="3 4">
    <name type="scientific">Somion occarium</name>
    <dbReference type="NCBI Taxonomy" id="3059160"/>
    <lineage>
        <taxon>Eukaryota</taxon>
        <taxon>Fungi</taxon>
        <taxon>Dikarya</taxon>
        <taxon>Basidiomycota</taxon>
        <taxon>Agaricomycotina</taxon>
        <taxon>Agaricomycetes</taxon>
        <taxon>Polyporales</taxon>
        <taxon>Cerrenaceae</taxon>
        <taxon>Somion</taxon>
    </lineage>
</organism>
<evidence type="ECO:0000256" key="2">
    <source>
        <dbReference type="SAM" id="MobiDB-lite"/>
    </source>
</evidence>